<feature type="region of interest" description="Disordered" evidence="2">
    <location>
        <begin position="168"/>
        <end position="192"/>
    </location>
</feature>
<gene>
    <name evidence="3" type="primary">CHUP1_5</name>
    <name evidence="3" type="ORF">CK203_094703</name>
</gene>
<feature type="region of interest" description="Disordered" evidence="2">
    <location>
        <begin position="98"/>
        <end position="136"/>
    </location>
</feature>
<evidence type="ECO:0000256" key="2">
    <source>
        <dbReference type="SAM" id="MobiDB-lite"/>
    </source>
</evidence>
<dbReference type="PANTHER" id="PTHR31342">
    <property type="entry name" value="PROTEIN CHUP1, CHLOROPLASTIC"/>
    <property type="match status" value="1"/>
</dbReference>
<feature type="region of interest" description="Disordered" evidence="2">
    <location>
        <begin position="29"/>
        <end position="55"/>
    </location>
</feature>
<reference evidence="3 4" key="1">
    <citation type="journal article" date="2018" name="PLoS Genet.">
        <title>Population sequencing reveals clonal diversity and ancestral inbreeding in the grapevine cultivar Chardonnay.</title>
        <authorList>
            <person name="Roach M.J."/>
            <person name="Johnson D.L."/>
            <person name="Bohlmann J."/>
            <person name="van Vuuren H.J."/>
            <person name="Jones S.J."/>
            <person name="Pretorius I.S."/>
            <person name="Schmidt S.A."/>
            <person name="Borneman A.R."/>
        </authorList>
    </citation>
    <scope>NUCLEOTIDE SEQUENCE [LARGE SCALE GENOMIC DNA]</scope>
    <source>
        <strain evidence="4">cv. Chardonnay</strain>
        <tissue evidence="3">Leaf</tissue>
    </source>
</reference>
<dbReference type="PANTHER" id="PTHR31342:SF41">
    <property type="entry name" value="OS08G0129600 PROTEIN"/>
    <property type="match status" value="1"/>
</dbReference>
<dbReference type="InterPro" id="IPR040265">
    <property type="entry name" value="CHUP1/IPGA1-like"/>
</dbReference>
<sequence length="450" mass="51448">MSRLNEVEELVYLRWVNSCLRNELRNSCSVTNSDKTSSPNSIEGSRESDSSFSCQTDDSLEYSSIKRLNLIKKLKKWPIISEDLPNLDCPDNLLEKSWVDPEEGRSPRRRHSISGSKCSAEDLVQSKRRQSDGFMCPKEMEKEAEPLVSQKYELAFWCPFKWTQRDGFGSNSTTPSTSPSTPPPPKFSARSTTGIVQRAPQVVEFYHSLMKRDSRKDSSNGGIYDTPDVANVRSNMIGEIENRSSYLLAIKADVETQGEFVNSLIREVNNAVYQNIEDVVAFVKWLDDELCFLVDERAVLKHFDWPEKKADTLREAAFGYRDLKKLESEVSYYKDDPRVPCDIALKKMVALSEEIKFGSVKLAKKYMRRVAMELQSKGAFEKDPAMDYMLLQGFAGGFDVETMHAFEELRNLAHLLNKKYKDQKGKTMWAYHLMSALISADLCEAELFKK</sequence>
<protein>
    <submittedName>
        <fullName evidence="3">Protein CHUP1, chloroplastic</fullName>
    </submittedName>
</protein>
<comment type="caution">
    <text evidence="3">The sequence shown here is derived from an EMBL/GenBank/DDBJ whole genome shotgun (WGS) entry which is preliminary data.</text>
</comment>
<evidence type="ECO:0000256" key="1">
    <source>
        <dbReference type="ARBA" id="ARBA00023054"/>
    </source>
</evidence>
<evidence type="ECO:0000313" key="3">
    <source>
        <dbReference type="EMBL" id="RVW15437.1"/>
    </source>
</evidence>
<name>A0A438BWY8_VITVI</name>
<dbReference type="Proteomes" id="UP000288805">
    <property type="component" value="Unassembled WGS sequence"/>
</dbReference>
<organism evidence="3 4">
    <name type="scientific">Vitis vinifera</name>
    <name type="common">Grape</name>
    <dbReference type="NCBI Taxonomy" id="29760"/>
    <lineage>
        <taxon>Eukaryota</taxon>
        <taxon>Viridiplantae</taxon>
        <taxon>Streptophyta</taxon>
        <taxon>Embryophyta</taxon>
        <taxon>Tracheophyta</taxon>
        <taxon>Spermatophyta</taxon>
        <taxon>Magnoliopsida</taxon>
        <taxon>eudicotyledons</taxon>
        <taxon>Gunneridae</taxon>
        <taxon>Pentapetalae</taxon>
        <taxon>rosids</taxon>
        <taxon>Vitales</taxon>
        <taxon>Vitaceae</taxon>
        <taxon>Viteae</taxon>
        <taxon>Vitis</taxon>
    </lineage>
</organism>
<dbReference type="EMBL" id="QGNW01002600">
    <property type="protein sequence ID" value="RVW15437.1"/>
    <property type="molecule type" value="Genomic_DNA"/>
</dbReference>
<evidence type="ECO:0000313" key="4">
    <source>
        <dbReference type="Proteomes" id="UP000288805"/>
    </source>
</evidence>
<keyword evidence="1" id="KW-0175">Coiled coil</keyword>
<dbReference type="AlphaFoldDB" id="A0A438BWY8"/>
<feature type="compositionally biased region" description="Polar residues" evidence="2">
    <location>
        <begin position="29"/>
        <end position="43"/>
    </location>
</feature>
<accession>A0A438BWY8</accession>
<proteinExistence type="predicted"/>